<keyword evidence="4 7" id="KW-0812">Transmembrane</keyword>
<accession>A0A844FFE5</accession>
<evidence type="ECO:0000313" key="9">
    <source>
        <dbReference type="EMBL" id="MSS42695.1"/>
    </source>
</evidence>
<dbReference type="SUPFAM" id="SSF161098">
    <property type="entry name" value="MetI-like"/>
    <property type="match status" value="1"/>
</dbReference>
<evidence type="ECO:0000256" key="4">
    <source>
        <dbReference type="ARBA" id="ARBA00022692"/>
    </source>
</evidence>
<dbReference type="InterPro" id="IPR035906">
    <property type="entry name" value="MetI-like_sf"/>
</dbReference>
<reference evidence="9 10" key="1">
    <citation type="submission" date="2019-08" db="EMBL/GenBank/DDBJ databases">
        <title>In-depth cultivation of the pig gut microbiome towards novel bacterial diversity and tailored functional studies.</title>
        <authorList>
            <person name="Wylensek D."/>
            <person name="Hitch T.C.A."/>
            <person name="Clavel T."/>
        </authorList>
    </citation>
    <scope>NUCLEOTIDE SEQUENCE [LARGE SCALE GENOMIC DNA]</scope>
    <source>
        <strain evidence="9 10">Med78-601-WT-4W-RMD-3</strain>
    </source>
</reference>
<sequence length="331" mass="36952">MQDNDGDIDKTVQWFFTEYEDLWTQWVPEEIANEVKKSTGTEDGKFGFSLSKFPENINIEFGIYIEKLVSWLTKHFQGFFDGLAAIINWIVSGIRGILVTIPWFIFILLIFLLGWKMINWKSGLIYALMMFLIGGLGLWNEMIFTLSIVITGVLISIIIGIPIGIHMSYNDKVEAFMKPILDGAQTMPSFVHLIPAMIFFGLGTVPAVFATIIYSTAPCIRFTNLGIREVPKEMTEAAYSYGSSSWQVLTKIELPQAMPTIMAGINQTTMAAMSMVVISSMIGSKGLGENVLIAINRTDIAMGFDSGISIVFLAIIIDRITQKISDKHKDI</sequence>
<comment type="caution">
    <text evidence="9">The sequence shown here is derived from an EMBL/GenBank/DDBJ whole genome shotgun (WGS) entry which is preliminary data.</text>
</comment>
<feature type="transmembrane region" description="Helical" evidence="7">
    <location>
        <begin position="86"/>
        <end position="111"/>
    </location>
</feature>
<feature type="transmembrane region" description="Helical" evidence="7">
    <location>
        <begin position="123"/>
        <end position="140"/>
    </location>
</feature>
<comment type="similarity">
    <text evidence="7">Belongs to the binding-protein-dependent transport system permease family.</text>
</comment>
<dbReference type="GO" id="GO:0031460">
    <property type="term" value="P:glycine betaine transport"/>
    <property type="evidence" value="ECO:0007669"/>
    <property type="project" value="TreeGrafter"/>
</dbReference>
<evidence type="ECO:0000313" key="10">
    <source>
        <dbReference type="Proteomes" id="UP000462760"/>
    </source>
</evidence>
<dbReference type="CDD" id="cd06261">
    <property type="entry name" value="TM_PBP2"/>
    <property type="match status" value="1"/>
</dbReference>
<evidence type="ECO:0000259" key="8">
    <source>
        <dbReference type="PROSITE" id="PS50928"/>
    </source>
</evidence>
<evidence type="ECO:0000256" key="2">
    <source>
        <dbReference type="ARBA" id="ARBA00022448"/>
    </source>
</evidence>
<keyword evidence="3" id="KW-1003">Cell membrane</keyword>
<dbReference type="Gene3D" id="1.10.3720.10">
    <property type="entry name" value="MetI-like"/>
    <property type="match status" value="1"/>
</dbReference>
<dbReference type="GO" id="GO:0015226">
    <property type="term" value="F:carnitine transmembrane transporter activity"/>
    <property type="evidence" value="ECO:0007669"/>
    <property type="project" value="TreeGrafter"/>
</dbReference>
<evidence type="ECO:0000256" key="7">
    <source>
        <dbReference type="RuleBase" id="RU363032"/>
    </source>
</evidence>
<evidence type="ECO:0000256" key="3">
    <source>
        <dbReference type="ARBA" id="ARBA00022475"/>
    </source>
</evidence>
<dbReference type="EMBL" id="VULR01000003">
    <property type="protein sequence ID" value="MSS42695.1"/>
    <property type="molecule type" value="Genomic_DNA"/>
</dbReference>
<dbReference type="FunFam" id="1.10.3720.10:FF:000001">
    <property type="entry name" value="Glycine betaine ABC transporter, permease"/>
    <property type="match status" value="1"/>
</dbReference>
<evidence type="ECO:0000256" key="1">
    <source>
        <dbReference type="ARBA" id="ARBA00004141"/>
    </source>
</evidence>
<dbReference type="GO" id="GO:0005275">
    <property type="term" value="F:amine transmembrane transporter activity"/>
    <property type="evidence" value="ECO:0007669"/>
    <property type="project" value="TreeGrafter"/>
</dbReference>
<comment type="subcellular location">
    <subcellularLocation>
        <location evidence="7">Cell membrane</location>
        <topology evidence="7">Multi-pass membrane protein</topology>
    </subcellularLocation>
    <subcellularLocation>
        <location evidence="1">Membrane</location>
        <topology evidence="1">Multi-pass membrane protein</topology>
    </subcellularLocation>
</comment>
<dbReference type="Proteomes" id="UP000462760">
    <property type="component" value="Unassembled WGS sequence"/>
</dbReference>
<feature type="domain" description="ABC transmembrane type-1" evidence="8">
    <location>
        <begin position="142"/>
        <end position="321"/>
    </location>
</feature>
<dbReference type="PANTHER" id="PTHR47737">
    <property type="entry name" value="GLYCINE BETAINE/PROLINE BETAINE TRANSPORT SYSTEM PERMEASE PROTEIN PROW"/>
    <property type="match status" value="1"/>
</dbReference>
<protein>
    <submittedName>
        <fullName evidence="9">ABC transporter permease subunit</fullName>
    </submittedName>
</protein>
<dbReference type="PROSITE" id="PS50928">
    <property type="entry name" value="ABC_TM1"/>
    <property type="match status" value="1"/>
</dbReference>
<dbReference type="AlphaFoldDB" id="A0A844FFE5"/>
<evidence type="ECO:0000256" key="5">
    <source>
        <dbReference type="ARBA" id="ARBA00022989"/>
    </source>
</evidence>
<organism evidence="9 10">
    <name type="scientific">Anaerosalibacter bizertensis</name>
    <dbReference type="NCBI Taxonomy" id="932217"/>
    <lineage>
        <taxon>Bacteria</taxon>
        <taxon>Bacillati</taxon>
        <taxon>Bacillota</taxon>
        <taxon>Tissierellia</taxon>
        <taxon>Tissierellales</taxon>
        <taxon>Sporanaerobacteraceae</taxon>
        <taxon>Anaerosalibacter</taxon>
    </lineage>
</organism>
<name>A0A844FFE5_9FIRM</name>
<dbReference type="InterPro" id="IPR000515">
    <property type="entry name" value="MetI-like"/>
</dbReference>
<dbReference type="GO" id="GO:0043190">
    <property type="term" value="C:ATP-binding cassette (ABC) transporter complex"/>
    <property type="evidence" value="ECO:0007669"/>
    <property type="project" value="TreeGrafter"/>
</dbReference>
<gene>
    <name evidence="9" type="ORF">FYJ27_02970</name>
</gene>
<keyword evidence="2 7" id="KW-0813">Transport</keyword>
<dbReference type="PANTHER" id="PTHR47737:SF1">
    <property type="entry name" value="GLYCINE BETAINE_PROLINE BETAINE TRANSPORT SYSTEM PERMEASE PROTEIN PROW"/>
    <property type="match status" value="1"/>
</dbReference>
<feature type="transmembrane region" description="Helical" evidence="7">
    <location>
        <begin position="146"/>
        <end position="169"/>
    </location>
</feature>
<evidence type="ECO:0000256" key="6">
    <source>
        <dbReference type="ARBA" id="ARBA00023136"/>
    </source>
</evidence>
<dbReference type="GO" id="GO:0015871">
    <property type="term" value="P:choline transport"/>
    <property type="evidence" value="ECO:0007669"/>
    <property type="project" value="TreeGrafter"/>
</dbReference>
<keyword evidence="5 7" id="KW-1133">Transmembrane helix</keyword>
<proteinExistence type="inferred from homology"/>
<dbReference type="Pfam" id="PF00528">
    <property type="entry name" value="BPD_transp_1"/>
    <property type="match status" value="1"/>
</dbReference>
<keyword evidence="6 7" id="KW-0472">Membrane</keyword>
<dbReference type="OrthoDB" id="9801163at2"/>
<feature type="transmembrane region" description="Helical" evidence="7">
    <location>
        <begin position="190"/>
        <end position="214"/>
    </location>
</feature>